<dbReference type="OrthoDB" id="5214247at2"/>
<dbReference type="AlphaFoldDB" id="A0A542ZAL5"/>
<reference evidence="1 2" key="1">
    <citation type="submission" date="2019-06" db="EMBL/GenBank/DDBJ databases">
        <title>Sequencing the genomes of 1000 actinobacteria strains.</title>
        <authorList>
            <person name="Klenk H.-P."/>
        </authorList>
    </citation>
    <scope>NUCLEOTIDE SEQUENCE [LARGE SCALE GENOMIC DNA]</scope>
    <source>
        <strain evidence="1 2">DSM 4813</strain>
    </source>
</reference>
<keyword evidence="2" id="KW-1185">Reference proteome</keyword>
<dbReference type="EMBL" id="VFOS01000004">
    <property type="protein sequence ID" value="TQL57355.1"/>
    <property type="molecule type" value="Genomic_DNA"/>
</dbReference>
<protein>
    <recommendedName>
        <fullName evidence="3">Tail protein</fullName>
    </recommendedName>
</protein>
<gene>
    <name evidence="1" type="ORF">FB461_2087</name>
</gene>
<evidence type="ECO:0000313" key="2">
    <source>
        <dbReference type="Proteomes" id="UP000315389"/>
    </source>
</evidence>
<name>A0A542ZAL5_RARFA</name>
<proteinExistence type="predicted"/>
<sequence>MSDYWGWFGVRGRMVPIKGAQAGLPVTPSREGRAFVPPRGLPRYQVAPHAARSWGITLSRWSDPSLVSLLRHAAMGTLLDPCYLYTADSAAVNLLSDSVANPYALDNPLGASLGGTSIPLREGDQRVAVWTRGAASPWTEVPILPGVQYQLSATTDGSGALFDYAFYGSTSGLGSGSLSSASAGSFHRSSVQFTSPAGVAYMRLRRAAGSSAMVSGPRLVEVGRIEAGDDWYEPGMGVPMVQVEDPQYVIQSTAGGRVKVDFTVNLREVQA</sequence>
<dbReference type="Proteomes" id="UP000315389">
    <property type="component" value="Unassembled WGS sequence"/>
</dbReference>
<organism evidence="1 2">
    <name type="scientific">Rarobacter faecitabidus</name>
    <dbReference type="NCBI Taxonomy" id="13243"/>
    <lineage>
        <taxon>Bacteria</taxon>
        <taxon>Bacillati</taxon>
        <taxon>Actinomycetota</taxon>
        <taxon>Actinomycetes</taxon>
        <taxon>Micrococcales</taxon>
        <taxon>Rarobacteraceae</taxon>
        <taxon>Rarobacter</taxon>
    </lineage>
</organism>
<dbReference type="RefSeq" id="WP_142121796.1">
    <property type="nucleotide sequence ID" value="NZ_BAAASV010000002.1"/>
</dbReference>
<comment type="caution">
    <text evidence="1">The sequence shown here is derived from an EMBL/GenBank/DDBJ whole genome shotgun (WGS) entry which is preliminary data.</text>
</comment>
<evidence type="ECO:0008006" key="3">
    <source>
        <dbReference type="Google" id="ProtNLM"/>
    </source>
</evidence>
<evidence type="ECO:0000313" key="1">
    <source>
        <dbReference type="EMBL" id="TQL57355.1"/>
    </source>
</evidence>
<accession>A0A542ZAL5</accession>